<reference evidence="6 9" key="3">
    <citation type="submission" date="2014-08" db="EMBL/GenBank/DDBJ databases">
        <title>First Complete Genome Sequence of the Shellfish Pathogen Vibrio tubiashii.</title>
        <authorList>
            <person name="Richards G.P."/>
            <person name="Needleman D.S."/>
            <person name="Watson M.A."/>
            <person name="Bono J.L."/>
        </authorList>
    </citation>
    <scope>NUCLEOTIDE SEQUENCE [LARGE SCALE GENOMIC DNA]</scope>
    <source>
        <strain evidence="6 9">ATCC 19109</strain>
    </source>
</reference>
<feature type="domain" description="CENP-V/GFA" evidence="5">
    <location>
        <begin position="39"/>
        <end position="147"/>
    </location>
</feature>
<evidence type="ECO:0000256" key="3">
    <source>
        <dbReference type="ARBA" id="ARBA00022833"/>
    </source>
</evidence>
<dbReference type="KEGG" id="vtu:IX91_07735"/>
<evidence type="ECO:0000256" key="2">
    <source>
        <dbReference type="ARBA" id="ARBA00022723"/>
    </source>
</evidence>
<protein>
    <recommendedName>
        <fullName evidence="5">CENP-V/GFA domain-containing protein</fullName>
    </recommendedName>
</protein>
<dbReference type="Pfam" id="PF04828">
    <property type="entry name" value="GFA"/>
    <property type="match status" value="1"/>
</dbReference>
<evidence type="ECO:0000256" key="4">
    <source>
        <dbReference type="ARBA" id="ARBA00023239"/>
    </source>
</evidence>
<evidence type="ECO:0000259" key="5">
    <source>
        <dbReference type="PROSITE" id="PS51891"/>
    </source>
</evidence>
<keyword evidence="8" id="KW-1185">Reference proteome</keyword>
<dbReference type="SUPFAM" id="SSF51316">
    <property type="entry name" value="Mss4-like"/>
    <property type="match status" value="1"/>
</dbReference>
<proteinExistence type="inferred from homology"/>
<dbReference type="AlphaFoldDB" id="F9T8C6"/>
<keyword evidence="2" id="KW-0479">Metal-binding</keyword>
<evidence type="ECO:0000313" key="8">
    <source>
        <dbReference type="Proteomes" id="UP000003836"/>
    </source>
</evidence>
<dbReference type="EMBL" id="CP009354">
    <property type="protein sequence ID" value="AIW14091.1"/>
    <property type="molecule type" value="Genomic_DNA"/>
</dbReference>
<dbReference type="PATRIC" id="fig|1051646.9.peg.1529"/>
<evidence type="ECO:0000313" key="9">
    <source>
        <dbReference type="Proteomes" id="UP000030071"/>
    </source>
</evidence>
<dbReference type="GO" id="GO:0016846">
    <property type="term" value="F:carbon-sulfur lyase activity"/>
    <property type="evidence" value="ECO:0007669"/>
    <property type="project" value="InterPro"/>
</dbReference>
<dbReference type="GO" id="GO:0046872">
    <property type="term" value="F:metal ion binding"/>
    <property type="evidence" value="ECO:0007669"/>
    <property type="project" value="UniProtKB-KW"/>
</dbReference>
<dbReference type="STRING" id="1051646.IX91_07735"/>
<dbReference type="HOGENOM" id="CLU_055491_4_0_6"/>
<evidence type="ECO:0000256" key="1">
    <source>
        <dbReference type="ARBA" id="ARBA00005495"/>
    </source>
</evidence>
<dbReference type="InterPro" id="IPR011057">
    <property type="entry name" value="Mss4-like_sf"/>
</dbReference>
<dbReference type="PANTHER" id="PTHR33337:SF40">
    <property type="entry name" value="CENP-V_GFA DOMAIN-CONTAINING PROTEIN-RELATED"/>
    <property type="match status" value="1"/>
</dbReference>
<name>F9T8C6_9VIBR</name>
<keyword evidence="3" id="KW-0862">Zinc</keyword>
<gene>
    <name evidence="6" type="ORF">IX91_07735</name>
    <name evidence="7" type="ORF">VITU9109_04017</name>
</gene>
<keyword evidence="4" id="KW-0456">Lyase</keyword>
<dbReference type="Gene3D" id="3.90.1590.10">
    <property type="entry name" value="glutathione-dependent formaldehyde- activating enzyme (gfa)"/>
    <property type="match status" value="1"/>
</dbReference>
<dbReference type="eggNOG" id="COG3791">
    <property type="taxonomic scope" value="Bacteria"/>
</dbReference>
<sequence length="169" mass="18368">MGLVKFSGNGGIVWVFRQLSTPEQSVMQQGGKFRMSTGFEGSCLCGSIRFKVKGFSEKVANCHCSMCRKFHGAAFGTLVGVKVLSWLAGKNFLKEFVALNGTTRTFCSNCGSSLGFRVEGESLENIELAISAFDVDIPVKVDAQIYIGYKANWCQLQSDLPAYTEGCTS</sequence>
<reference evidence="7" key="1">
    <citation type="submission" date="2011-08" db="EMBL/GenBank/DDBJ databases">
        <authorList>
            <person name="Hoffman M."/>
            <person name="Strain E.A."/>
            <person name="Brown E."/>
            <person name="Allard M.W."/>
        </authorList>
    </citation>
    <scope>NUCLEOTIDE SEQUENCE</scope>
    <source>
        <strain evidence="7">ATCC 19109</strain>
    </source>
</reference>
<dbReference type="PROSITE" id="PS51891">
    <property type="entry name" value="CENP_V_GFA"/>
    <property type="match status" value="1"/>
</dbReference>
<dbReference type="InterPro" id="IPR006913">
    <property type="entry name" value="CENP-V/GFA"/>
</dbReference>
<comment type="similarity">
    <text evidence="1">Belongs to the Gfa family.</text>
</comment>
<organism evidence="6 9">
    <name type="scientific">Vibrio tubiashii ATCC 19109</name>
    <dbReference type="NCBI Taxonomy" id="1051646"/>
    <lineage>
        <taxon>Bacteria</taxon>
        <taxon>Pseudomonadati</taxon>
        <taxon>Pseudomonadota</taxon>
        <taxon>Gammaproteobacteria</taxon>
        <taxon>Vibrionales</taxon>
        <taxon>Vibrionaceae</taxon>
        <taxon>Vibrio</taxon>
        <taxon>Vibrio oreintalis group</taxon>
    </lineage>
</organism>
<evidence type="ECO:0000313" key="6">
    <source>
        <dbReference type="EMBL" id="AIW14091.1"/>
    </source>
</evidence>
<dbReference type="EMBL" id="AFWI01000164">
    <property type="protein sequence ID" value="EGU52934.1"/>
    <property type="molecule type" value="Genomic_DNA"/>
</dbReference>
<dbReference type="Proteomes" id="UP000003836">
    <property type="component" value="Unassembled WGS sequence"/>
</dbReference>
<accession>F9T8C6</accession>
<dbReference type="Proteomes" id="UP000030071">
    <property type="component" value="Chromosome 1"/>
</dbReference>
<evidence type="ECO:0000313" key="7">
    <source>
        <dbReference type="EMBL" id="EGU52934.1"/>
    </source>
</evidence>
<dbReference type="PANTHER" id="PTHR33337">
    <property type="entry name" value="GFA DOMAIN-CONTAINING PROTEIN"/>
    <property type="match status" value="1"/>
</dbReference>
<reference evidence="7 8" key="2">
    <citation type="journal article" date="2012" name="Int. J. Syst. Evol. Microbiol.">
        <title>Vibrio caribbeanicus sp. nov., isolated from the marine sponge Scleritoderma cyanea.</title>
        <authorList>
            <person name="Hoffmann M."/>
            <person name="Monday S.R."/>
            <person name="Allard M.W."/>
            <person name="Strain E.A."/>
            <person name="Whittaker P."/>
            <person name="Naum M."/>
            <person name="McCarthy P.J."/>
            <person name="Lopez J.V."/>
            <person name="Fischer M."/>
            <person name="Brown E.W."/>
        </authorList>
    </citation>
    <scope>NUCLEOTIDE SEQUENCE [LARGE SCALE GENOMIC DNA]</scope>
    <source>
        <strain evidence="7 8">ATCC 19109</strain>
    </source>
</reference>